<dbReference type="Gene3D" id="2.60.120.260">
    <property type="entry name" value="Galactose-binding domain-like"/>
    <property type="match status" value="1"/>
</dbReference>
<comment type="caution">
    <text evidence="2">The sequence shown here is derived from an EMBL/GenBank/DDBJ whole genome shotgun (WGS) entry which is preliminary data.</text>
</comment>
<dbReference type="SUPFAM" id="SSF49785">
    <property type="entry name" value="Galactose-binding domain-like"/>
    <property type="match status" value="1"/>
</dbReference>
<evidence type="ECO:0000313" key="3">
    <source>
        <dbReference type="Proteomes" id="UP000651112"/>
    </source>
</evidence>
<protein>
    <recommendedName>
        <fullName evidence="1">DUF5000 domain-containing protein</fullName>
    </recommendedName>
</protein>
<feature type="domain" description="DUF5000" evidence="1">
    <location>
        <begin position="279"/>
        <end position="413"/>
    </location>
</feature>
<evidence type="ECO:0000259" key="1">
    <source>
        <dbReference type="Pfam" id="PF16391"/>
    </source>
</evidence>
<accession>A0ABR7XVM4</accession>
<dbReference type="Pfam" id="PF16389">
    <property type="entry name" value="DUF4998"/>
    <property type="match status" value="1"/>
</dbReference>
<evidence type="ECO:0000313" key="2">
    <source>
        <dbReference type="EMBL" id="MBD1423094.1"/>
    </source>
</evidence>
<reference evidence="2 3" key="1">
    <citation type="submission" date="2020-08" db="EMBL/GenBank/DDBJ databases">
        <title>Sphingobacterium sp. DN00404 isolated from aquaculture water.</title>
        <authorList>
            <person name="Zhang M."/>
        </authorList>
    </citation>
    <scope>NUCLEOTIDE SEQUENCE [LARGE SCALE GENOMIC DNA]</scope>
    <source>
        <strain evidence="2 3">KCTC 42746</strain>
    </source>
</reference>
<dbReference type="RefSeq" id="WP_190314748.1">
    <property type="nucleotide sequence ID" value="NZ_JACNYL010000003.1"/>
</dbReference>
<dbReference type="InterPro" id="IPR032164">
    <property type="entry name" value="DUF5000"/>
</dbReference>
<dbReference type="Pfam" id="PF16391">
    <property type="entry name" value="DUF5000"/>
    <property type="match status" value="1"/>
</dbReference>
<name>A0ABR7XVM4_9SPHI</name>
<organism evidence="2 3">
    <name type="scientific">Sphingobacterium chuzhouense</name>
    <dbReference type="NCBI Taxonomy" id="1742264"/>
    <lineage>
        <taxon>Bacteria</taxon>
        <taxon>Pseudomonadati</taxon>
        <taxon>Bacteroidota</taxon>
        <taxon>Sphingobacteriia</taxon>
        <taxon>Sphingobacteriales</taxon>
        <taxon>Sphingobacteriaceae</taxon>
        <taxon>Sphingobacterium</taxon>
    </lineage>
</organism>
<proteinExistence type="predicted"/>
<sequence length="421" mass="47378">MKYFKTLFISYFFGGLLVALNSCQKQDHAYRQFLEGGEKIYVGKADSLQAFSGKNRVKLQWLLLADPTIKGAVVYWGNRRDSLRVEFQKTDDIDTISVVVPDLEEGGHDFEVVTFDDSGNRSIVRSTYGYAYGSKYAASLLPRSLAGVELGENNALVFNWRPTSAQLLKTRVSYTNKENEIHVVEIDSSQHELVLTDWKEETPVQYASWHKPDSTAIDTFLSVDRELDLRLEFNADNEVDPALFSRYGLPGDAPDWDGSGNDFTNLWSGVLAGGAPARAWYRTANGSGIPHHFQIDLGRAVAISKIRLWQRGSMTEHQLLYANGNLEQFEIWGSVDPAPDGSYTGWIKLQDGEIVKPSGKPVGENDDIDVQAAEAGHLFEFGEDSPSVRYLRIKVLKTWANTDYMFTSEVRLWEWGTTLVY</sequence>
<dbReference type="EMBL" id="JACNYL010000003">
    <property type="protein sequence ID" value="MBD1423094.1"/>
    <property type="molecule type" value="Genomic_DNA"/>
</dbReference>
<dbReference type="Proteomes" id="UP000651112">
    <property type="component" value="Unassembled WGS sequence"/>
</dbReference>
<keyword evidence="3" id="KW-1185">Reference proteome</keyword>
<dbReference type="InterPro" id="IPR008979">
    <property type="entry name" value="Galactose-bd-like_sf"/>
</dbReference>
<gene>
    <name evidence="2" type="ORF">H8B21_16105</name>
</gene>